<feature type="compositionally biased region" description="Acidic residues" evidence="1">
    <location>
        <begin position="328"/>
        <end position="337"/>
    </location>
</feature>
<evidence type="ECO:0008006" key="4">
    <source>
        <dbReference type="Google" id="ProtNLM"/>
    </source>
</evidence>
<name>A0ABY7PK51_9BACT</name>
<dbReference type="Proteomes" id="UP001211872">
    <property type="component" value="Chromosome"/>
</dbReference>
<dbReference type="Gene3D" id="3.90.1530.10">
    <property type="entry name" value="Conserved hypothetical protein from pyrococcus furiosus pfu- 392566-001, ParB domain"/>
    <property type="match status" value="1"/>
</dbReference>
<dbReference type="RefSeq" id="WP_270126000.1">
    <property type="nucleotide sequence ID" value="NZ_CP115396.1"/>
</dbReference>
<gene>
    <name evidence="2" type="ORF">O9Z63_14645</name>
</gene>
<organism evidence="2 3">
    <name type="scientific">Hymenobacter yonginensis</name>
    <dbReference type="NCBI Taxonomy" id="748197"/>
    <lineage>
        <taxon>Bacteria</taxon>
        <taxon>Pseudomonadati</taxon>
        <taxon>Bacteroidota</taxon>
        <taxon>Cytophagia</taxon>
        <taxon>Cytophagales</taxon>
        <taxon>Hymenobacteraceae</taxon>
        <taxon>Hymenobacter</taxon>
    </lineage>
</organism>
<dbReference type="EMBL" id="CP115396">
    <property type="protein sequence ID" value="WBO83612.1"/>
    <property type="molecule type" value="Genomic_DNA"/>
</dbReference>
<protein>
    <recommendedName>
        <fullName evidence="4">ParB/Sulfiredoxin domain-containing protein</fullName>
    </recommendedName>
</protein>
<evidence type="ECO:0000313" key="2">
    <source>
        <dbReference type="EMBL" id="WBO83612.1"/>
    </source>
</evidence>
<dbReference type="InterPro" id="IPR036086">
    <property type="entry name" value="ParB/Sulfiredoxin_sf"/>
</dbReference>
<proteinExistence type="predicted"/>
<evidence type="ECO:0000313" key="3">
    <source>
        <dbReference type="Proteomes" id="UP001211872"/>
    </source>
</evidence>
<feature type="compositionally biased region" description="Low complexity" evidence="1">
    <location>
        <begin position="352"/>
        <end position="363"/>
    </location>
</feature>
<accession>A0ABY7PK51</accession>
<keyword evidence="3" id="KW-1185">Reference proteome</keyword>
<feature type="region of interest" description="Disordered" evidence="1">
    <location>
        <begin position="321"/>
        <end position="395"/>
    </location>
</feature>
<dbReference type="SUPFAM" id="SSF110849">
    <property type="entry name" value="ParB/Sulfiredoxin"/>
    <property type="match status" value="1"/>
</dbReference>
<evidence type="ECO:0000256" key="1">
    <source>
        <dbReference type="SAM" id="MobiDB-lite"/>
    </source>
</evidence>
<sequence>MARIDYASWEERKFVTARLRLDAQNLRLRSNPVVLSPRNIIQYMFDYEKVLYLARAIALKGYFVNEMPIVVQEGGNYVVIEGNRRITACKVLLDPKLAPDKYQEHIQYLASTFNTESLRKMKCVIAPSRDDARVIIQNRHTGGSQIEKWDGMKQDMWYINDITRGSTVDEIAKIYLQSKGKVLSSILRYKLYAEAKQVAGLSDSAYRFVHSDERFPISTLWRFLSSKQGIEFLGLEYTAAGDIEILLPPEEYNKRFAAILEDLAKGSKEERAKAGKGNKEGINSRELNTEADIVRYVSGLAEGGRFDPSIVPRPADKDAIDVGKLSEDNSEESLDETTDFRFEDDSEEEDAAASAVPDAQPAAGDDVPPPATTKPKKARKATSPPPATSSPAPLISEAFSCQTTVPKIDEIFGELKTIALDKPNAIAVLFRTLMELLLTKYVEENQLDEALRTSQIQEYVTSNRKIEENLIRYLKTRHGIDETPEDIKRILKLREELPERWKPSLGFMLKYFNDHATELIAHPSIREAFQGYVRQQNTVTQSEFNLFVHNPFFIANPTVLQEFWSNFAPFITFLIKGITEKQDPTDAA</sequence>
<reference evidence="2 3" key="1">
    <citation type="journal article" date="2011" name="Int. J. Syst. Evol. Microbiol.">
        <title>Hymenobacter yonginensis sp. nov., isolated from a mesotrophic artificial lake.</title>
        <authorList>
            <person name="Joung Y."/>
            <person name="Cho S.H."/>
            <person name="Kim H."/>
            <person name="Kim S.B."/>
            <person name="Joh K."/>
        </authorList>
    </citation>
    <scope>NUCLEOTIDE SEQUENCE [LARGE SCALE GENOMIC DNA]</scope>
    <source>
        <strain evidence="2 3">KCTC 22745</strain>
    </source>
</reference>